<reference evidence="4" key="3">
    <citation type="submission" date="2025-09" db="UniProtKB">
        <authorList>
            <consortium name="Ensembl"/>
        </authorList>
    </citation>
    <scope>IDENTIFICATION</scope>
</reference>
<sequence>MTSAAALGVNPNPDRGIGLSHLLGTEYERKKQKLQRELQLDYRNYISRKTDLKSRQPQQQLHGVSLPIDERISVKEKLREERNKEYNLFLQEQAQIRTLKRRTSSVSPKRGQIQASDGLKISPPASPLSSHHKHTHTNIVPIHNERKDASTLTEVFNDGEIGNQVQRRRRRWQIHRAEPYSSEDELNTDRGDEFDLRYRRRKDRHTQEPEYKEEMTAQECRVKKASQDIKETAASTVSDQKTNDTILKSDLQVPASMKMAARSAVRKDKADFATGLLIGATEEQEITQMRKEQYRQELLRQIAEKQRKKMEEKRLELRVDPEKEPDWIQQLGSVNRHYNSLSQDVLHKLGKDLEAEGKHLNASLENSKPTENADERAPPGKSQVDFITALTQLPGKTVPSNGMELPQGVPSLDYFSEDYHRDFSNILGEVTIPRVPSVAPPLPPIVPHNYKTPYDADYYYYGSRNPLDPHLPHNPNGLPGGNRQSENSKILSQRTRPLRSSGHNEETHQHGASALVFGELHAEKSKQRRESVLSYQETLRQQIKEREEHRRIEKEEAARLNAKIEAEMKAYNPWGRSGGGAPIRDQKGNLVSDLNQMHRINEASYRNPVPTPGTETSSPISHRLTGFKDETLQQQDSYRAALKQQIEGNKRKQEEERERIRIEEEKEEKRLAMERARLQEEYEEEQRKEKRRTEHKLKNQGWIHEAETHREKQEKVVRQERETKKVPQTTRVEKDSRLNYERQPSPPVPTLQKKLANLAPSRPSSVLSQRSSRTNRSVSAPHHRPPDKIPSQQDDQQEVIRKLSALCSYLRKEQRQLEVQMGRTDSRETHYNLVNRRRPRADALKSAHREAVLSSARSPSPADAHANRQNIREFIQLKHRDTTSREEVRTLYPDPPADAQSLDIQQQALLREQQHKIRLMKRPEDEIFLGHQLGHYYPIKNPGRATHRNPILPSESSFIDYSGEAREQRSPQPSAEHQERTVPRRRLNYDEVADKGGDNLPAVPSLNNQNKRQITRPDSHSGDHSIKDWLPGDEADVSSLGSAMGRRSSVDTVATELWLRPGTSDAVKQ</sequence>
<evidence type="ECO:0000256" key="2">
    <source>
        <dbReference type="SAM" id="MobiDB-lite"/>
    </source>
</evidence>
<feature type="region of interest" description="Disordered" evidence="2">
    <location>
        <begin position="962"/>
        <end position="1069"/>
    </location>
</feature>
<feature type="domain" description="Centrosome and spindle pole-associated protein 1 C-terminal" evidence="3">
    <location>
        <begin position="867"/>
        <end position="921"/>
    </location>
</feature>
<dbReference type="PANTHER" id="PTHR21616">
    <property type="entry name" value="CENTROSOME SPINDLE POLE ASSOCIATED PROTEIN"/>
    <property type="match status" value="1"/>
</dbReference>
<evidence type="ECO:0000313" key="5">
    <source>
        <dbReference type="Proteomes" id="UP000472276"/>
    </source>
</evidence>
<dbReference type="AlphaFoldDB" id="A0AAZ1X8X0"/>
<dbReference type="Ensembl" id="ENSOABT00000083807.1">
    <property type="protein sequence ID" value="ENSOABP00000064466.1"/>
    <property type="gene ID" value="ENSOABG00000036719.1"/>
</dbReference>
<gene>
    <name evidence="4" type="primary">LOC116319767</name>
</gene>
<name>A0AAZ1X8X0_OREAU</name>
<feature type="compositionally biased region" description="Low complexity" evidence="2">
    <location>
        <begin position="761"/>
        <end position="772"/>
    </location>
</feature>
<evidence type="ECO:0000259" key="3">
    <source>
        <dbReference type="Pfam" id="PF24578"/>
    </source>
</evidence>
<dbReference type="GO" id="GO:0000922">
    <property type="term" value="C:spindle pole"/>
    <property type="evidence" value="ECO:0007669"/>
    <property type="project" value="InterPro"/>
</dbReference>
<feature type="region of interest" description="Disordered" evidence="2">
    <location>
        <begin position="465"/>
        <end position="511"/>
    </location>
</feature>
<dbReference type="InterPro" id="IPR026708">
    <property type="entry name" value="CSPP1"/>
</dbReference>
<reference evidence="5" key="1">
    <citation type="submission" date="2020-03" db="EMBL/GenBank/DDBJ databases">
        <title>Evolution of repeat sequences and sex chromosomes of tilapia species revealed by chromosome-level genomes.</title>
        <authorList>
            <person name="Xu L."/>
            <person name="Tao W."/>
            <person name="Wang D."/>
            <person name="Zhou Q."/>
        </authorList>
    </citation>
    <scope>NUCLEOTIDE SEQUENCE [LARGE SCALE GENOMIC DNA]</scope>
    <source>
        <strain evidence="5">Israel</strain>
    </source>
</reference>
<keyword evidence="5" id="KW-1185">Reference proteome</keyword>
<feature type="region of interest" description="Disordered" evidence="2">
    <location>
        <begin position="100"/>
        <end position="137"/>
    </location>
</feature>
<accession>A0AAZ1X8X0</accession>
<organism evidence="4 5">
    <name type="scientific">Oreochromis aureus</name>
    <name type="common">Israeli tilapia</name>
    <name type="synonym">Chromis aureus</name>
    <dbReference type="NCBI Taxonomy" id="47969"/>
    <lineage>
        <taxon>Eukaryota</taxon>
        <taxon>Metazoa</taxon>
        <taxon>Chordata</taxon>
        <taxon>Craniata</taxon>
        <taxon>Vertebrata</taxon>
        <taxon>Euteleostomi</taxon>
        <taxon>Actinopterygii</taxon>
        <taxon>Neopterygii</taxon>
        <taxon>Teleostei</taxon>
        <taxon>Neoteleostei</taxon>
        <taxon>Acanthomorphata</taxon>
        <taxon>Ovalentaria</taxon>
        <taxon>Cichlomorphae</taxon>
        <taxon>Cichliformes</taxon>
        <taxon>Cichlidae</taxon>
        <taxon>African cichlids</taxon>
        <taxon>Pseudocrenilabrinae</taxon>
        <taxon>Oreochromini</taxon>
        <taxon>Oreochromis</taxon>
    </lineage>
</organism>
<proteinExistence type="predicted"/>
<feature type="coiled-coil region" evidence="1">
    <location>
        <begin position="543"/>
        <end position="570"/>
    </location>
</feature>
<reference evidence="4" key="2">
    <citation type="submission" date="2025-08" db="UniProtKB">
        <authorList>
            <consortium name="Ensembl"/>
        </authorList>
    </citation>
    <scope>IDENTIFICATION</scope>
</reference>
<dbReference type="Pfam" id="PF24578">
    <property type="entry name" value="CSPP1_C"/>
    <property type="match status" value="1"/>
</dbReference>
<evidence type="ECO:0000313" key="4">
    <source>
        <dbReference type="Ensembl" id="ENSOABP00000064466.1"/>
    </source>
</evidence>
<dbReference type="GO" id="GO:0005813">
    <property type="term" value="C:centrosome"/>
    <property type="evidence" value="ECO:0007669"/>
    <property type="project" value="InterPro"/>
</dbReference>
<feature type="compositionally biased region" description="Polar residues" evidence="2">
    <location>
        <begin position="483"/>
        <end position="495"/>
    </location>
</feature>
<feature type="region of interest" description="Disordered" evidence="2">
    <location>
        <begin position="361"/>
        <end position="381"/>
    </location>
</feature>
<feature type="coiled-coil region" evidence="1">
    <location>
        <begin position="291"/>
        <end position="320"/>
    </location>
</feature>
<dbReference type="PANTHER" id="PTHR21616:SF2">
    <property type="entry name" value="CENTROSOME AND SPINDLE POLE-ASSOCIATED PROTEIN 1"/>
    <property type="match status" value="1"/>
</dbReference>
<feature type="compositionally biased region" description="Basic and acidic residues" evidence="2">
    <location>
        <begin position="976"/>
        <end position="997"/>
    </location>
</feature>
<feature type="compositionally biased region" description="Basic and acidic residues" evidence="2">
    <location>
        <begin position="648"/>
        <end position="692"/>
    </location>
</feature>
<feature type="compositionally biased region" description="Basic and acidic residues" evidence="2">
    <location>
        <begin position="1015"/>
        <end position="1027"/>
    </location>
</feature>
<keyword evidence="1" id="KW-0175">Coiled coil</keyword>
<feature type="compositionally biased region" description="Low complexity" evidence="2">
    <location>
        <begin position="465"/>
        <end position="477"/>
    </location>
</feature>
<evidence type="ECO:0000256" key="1">
    <source>
        <dbReference type="SAM" id="Coils"/>
    </source>
</evidence>
<dbReference type="Proteomes" id="UP000472276">
    <property type="component" value="Unassembled WGS sequence"/>
</dbReference>
<protein>
    <recommendedName>
        <fullName evidence="3">Centrosome and spindle pole-associated protein 1 C-terminal domain-containing protein</fullName>
    </recommendedName>
</protein>
<feature type="compositionally biased region" description="Basic and acidic residues" evidence="2">
    <location>
        <begin position="704"/>
        <end position="740"/>
    </location>
</feature>
<dbReference type="GO" id="GO:0005874">
    <property type="term" value="C:microtubule"/>
    <property type="evidence" value="ECO:0007669"/>
    <property type="project" value="InterPro"/>
</dbReference>
<dbReference type="GO" id="GO:0032467">
    <property type="term" value="P:positive regulation of cytokinesis"/>
    <property type="evidence" value="ECO:0007669"/>
    <property type="project" value="InterPro"/>
</dbReference>
<feature type="region of interest" description="Disordered" evidence="2">
    <location>
        <begin position="644"/>
        <end position="797"/>
    </location>
</feature>
<dbReference type="InterPro" id="IPR058191">
    <property type="entry name" value="CSPP1_C"/>
</dbReference>